<keyword evidence="6" id="KW-0347">Helicase</keyword>
<dbReference type="SMART" id="SM00490">
    <property type="entry name" value="HELICc"/>
    <property type="match status" value="1"/>
</dbReference>
<dbReference type="Proteomes" id="UP000027920">
    <property type="component" value="Unassembled WGS sequence"/>
</dbReference>
<dbReference type="GO" id="GO:0008270">
    <property type="term" value="F:zinc ion binding"/>
    <property type="evidence" value="ECO:0007669"/>
    <property type="project" value="UniProtKB-KW"/>
</dbReference>
<dbReference type="Gene3D" id="3.40.50.10810">
    <property type="entry name" value="Tandem AAA-ATPase domain"/>
    <property type="match status" value="1"/>
</dbReference>
<dbReference type="GO" id="GO:0004386">
    <property type="term" value="F:helicase activity"/>
    <property type="evidence" value="ECO:0007669"/>
    <property type="project" value="UniProtKB-KW"/>
</dbReference>
<name>A0A072P2K6_9EURO</name>
<evidence type="ECO:0000256" key="1">
    <source>
        <dbReference type="ARBA" id="ARBA00007025"/>
    </source>
</evidence>
<evidence type="ECO:0000256" key="4">
    <source>
        <dbReference type="ARBA" id="ARBA00022771"/>
    </source>
</evidence>
<keyword evidence="5" id="KW-0378">Hydrolase</keyword>
<feature type="domain" description="Helicase ATP-binding" evidence="12">
    <location>
        <begin position="578"/>
        <end position="772"/>
    </location>
</feature>
<dbReference type="GO" id="GO:0005634">
    <property type="term" value="C:nucleus"/>
    <property type="evidence" value="ECO:0007669"/>
    <property type="project" value="TreeGrafter"/>
</dbReference>
<dbReference type="PROSITE" id="PS51192">
    <property type="entry name" value="HELICASE_ATP_BIND_1"/>
    <property type="match status" value="1"/>
</dbReference>
<dbReference type="EMBL" id="AMGV01000011">
    <property type="protein sequence ID" value="KEF53932.1"/>
    <property type="molecule type" value="Genomic_DNA"/>
</dbReference>
<evidence type="ECO:0000313" key="14">
    <source>
        <dbReference type="EMBL" id="KEF53932.1"/>
    </source>
</evidence>
<keyword evidence="15" id="KW-1185">Reference proteome</keyword>
<dbReference type="InterPro" id="IPR017907">
    <property type="entry name" value="Znf_RING_CS"/>
</dbReference>
<dbReference type="GO" id="GO:0006281">
    <property type="term" value="P:DNA repair"/>
    <property type="evidence" value="ECO:0007669"/>
    <property type="project" value="TreeGrafter"/>
</dbReference>
<evidence type="ECO:0000256" key="6">
    <source>
        <dbReference type="ARBA" id="ARBA00022806"/>
    </source>
</evidence>
<feature type="region of interest" description="Disordered" evidence="10">
    <location>
        <begin position="1068"/>
        <end position="1094"/>
    </location>
</feature>
<dbReference type="HOGENOM" id="CLU_000315_3_2_1"/>
<feature type="compositionally biased region" description="Basic residues" evidence="10">
    <location>
        <begin position="408"/>
        <end position="418"/>
    </location>
</feature>
<evidence type="ECO:0000256" key="8">
    <source>
        <dbReference type="ARBA" id="ARBA00022840"/>
    </source>
</evidence>
<feature type="region of interest" description="Disordered" evidence="10">
    <location>
        <begin position="273"/>
        <end position="294"/>
    </location>
</feature>
<dbReference type="PANTHER" id="PTHR45626">
    <property type="entry name" value="TRANSCRIPTION TERMINATION FACTOR 2-RELATED"/>
    <property type="match status" value="1"/>
</dbReference>
<evidence type="ECO:0000256" key="2">
    <source>
        <dbReference type="ARBA" id="ARBA00022723"/>
    </source>
</evidence>
<evidence type="ECO:0000256" key="3">
    <source>
        <dbReference type="ARBA" id="ARBA00022741"/>
    </source>
</evidence>
<keyword evidence="2" id="KW-0479">Metal-binding</keyword>
<feature type="compositionally biased region" description="Basic and acidic residues" evidence="10">
    <location>
        <begin position="366"/>
        <end position="379"/>
    </location>
</feature>
<evidence type="ECO:0000256" key="10">
    <source>
        <dbReference type="SAM" id="MobiDB-lite"/>
    </source>
</evidence>
<dbReference type="InterPro" id="IPR027417">
    <property type="entry name" value="P-loop_NTPase"/>
</dbReference>
<dbReference type="InterPro" id="IPR001650">
    <property type="entry name" value="Helicase_C-like"/>
</dbReference>
<feature type="region of interest" description="Disordered" evidence="10">
    <location>
        <begin position="182"/>
        <end position="213"/>
    </location>
</feature>
<dbReference type="InterPro" id="IPR038718">
    <property type="entry name" value="SNF2-like_sf"/>
</dbReference>
<feature type="compositionally biased region" description="Polar residues" evidence="10">
    <location>
        <begin position="182"/>
        <end position="192"/>
    </location>
</feature>
<dbReference type="Pfam" id="PF00271">
    <property type="entry name" value="Helicase_C"/>
    <property type="match status" value="1"/>
</dbReference>
<dbReference type="PROSITE" id="PS50089">
    <property type="entry name" value="ZF_RING_2"/>
    <property type="match status" value="1"/>
</dbReference>
<dbReference type="InterPro" id="IPR000330">
    <property type="entry name" value="SNF2_N"/>
</dbReference>
<evidence type="ECO:0000256" key="7">
    <source>
        <dbReference type="ARBA" id="ARBA00022833"/>
    </source>
</evidence>
<feature type="region of interest" description="Disordered" evidence="10">
    <location>
        <begin position="366"/>
        <end position="482"/>
    </location>
</feature>
<organism evidence="14 15">
    <name type="scientific">Exophiala aquamarina CBS 119918</name>
    <dbReference type="NCBI Taxonomy" id="1182545"/>
    <lineage>
        <taxon>Eukaryota</taxon>
        <taxon>Fungi</taxon>
        <taxon>Dikarya</taxon>
        <taxon>Ascomycota</taxon>
        <taxon>Pezizomycotina</taxon>
        <taxon>Eurotiomycetes</taxon>
        <taxon>Chaetothyriomycetidae</taxon>
        <taxon>Chaetothyriales</taxon>
        <taxon>Herpotrichiellaceae</taxon>
        <taxon>Exophiala</taxon>
    </lineage>
</organism>
<keyword evidence="8" id="KW-0067">ATP-binding</keyword>
<dbReference type="GO" id="GO:0005524">
    <property type="term" value="F:ATP binding"/>
    <property type="evidence" value="ECO:0007669"/>
    <property type="project" value="UniProtKB-KW"/>
</dbReference>
<keyword evidence="7" id="KW-0862">Zinc</keyword>
<dbReference type="SUPFAM" id="SSF52540">
    <property type="entry name" value="P-loop containing nucleoside triphosphate hydrolases"/>
    <property type="match status" value="2"/>
</dbReference>
<dbReference type="STRING" id="1182545.A0A072P2K6"/>
<feature type="domain" description="RING-type" evidence="11">
    <location>
        <begin position="996"/>
        <end position="1040"/>
    </location>
</feature>
<proteinExistence type="inferred from homology"/>
<dbReference type="RefSeq" id="XP_013256522.1">
    <property type="nucleotide sequence ID" value="XM_013401068.1"/>
</dbReference>
<sequence>MASHETPRNPAPVIIDLACDSDEEEDTCVPLEDAVLLQPAIKVEPMGNMPNPGLTEFREHCQNLKPELPHKEPPSPALSTTIPSSNSAELGTDQSGLQATDDDSDKLGIASDASGLFGSTAAFTPSNDDLQSIPTVIAAQAHSDSICNATSHVDESLADRQADNIFGTSLFQTHCHENFEAQDSTCPHQSTELPELPNIELPGDGDGDGIDDLTPEEAIKLYNMNKSSFDDGNDDRGSETHQNSSHVAQAQIAIDEDADLVLERAITLYNLQNSDSHDSHNNDKDSGPHKNSSYATQANTAVSEDADMIDWVTALDEDTGIKSDRAAAKFARFKEKHDKMVAKGTATNEDSVRFIMREIAEKKRLNDLERSQRRNEDQIPQKGPVSAYQDEDSLFIPETPDRLESSKKKTRAPAKPRNRVNAQETREAMAVGNNPSQARKRRAPASSSEAPPRKKRVTKDGPSKPAKKRTKQPILSNLSSLGRSNIIQEAQANADKPDMPTFCSKNKTTALQELIASIPSAENGAHASDRAAVRDATKKFKGRGAVRSDGQGAWKLRGMRSSLYHHQLLGAAFLRDRENGGQRPFGGMVCDEMGFGKTIQMIANILDGKAEANDPVKTTLIVAPACLLNQWMLELEKHVEPGNIARIIRYHSGARLHSNDLVADLKQYDIILTTYHEVQRSYPACEPPKHLVSEEGKNAWWQKFYMENVGPIHRIKYLRIVLDEAHQIKNYLSKTSMAVRALTGTFRWAITGTPILNYIEELFPYFSFLKVPHTGDYTTFRHNYCQNRSGREPVNMSRIHNILRAIMLRRTHVDTIFNAPIVKLPGISHITYQVEFNEVERAIYNTVKRKFSQDINRMSRSGGLNGGYSNILAMIHHLRRLCNHVLLCQKLLKQTLTAADVEVLWRLTAKEVEPHPEDGQGTIISVLRKMIQSKSNIIATCQSTETDVAGPEALGRDRQEVLDRGGDFGIYFKFRRFLKELTQGQAWTELHLRSICSKCKLPPDEPFCTSCLHVYCKECLSTMEFERVMKKENKVSCIECGANFESTSPCTGLQELGFNSEDVAKRVQNAKDKPNSGSSRNERASVSSEDGNDDDRDWIELGGVTLSSAKLRATKAAVLNWRKDSPNEKILIYTQFLDTVRLLEKVFKAEGWAHVQFTGKTSLSAREKAINQFTYDKDTSIMILSLKAGGVGLNFNMASKVVILDLWFNSSIEAQAYCRAFRIGQKRKVEVFRFVVKDTIDEELIAMQDRKDVEVTGAIGPETHGGRATIAQLLGLFGEVVEEGQNGFILMEDEDQVDDANVDMVNLLPPRPF</sequence>
<feature type="compositionally biased region" description="Polar residues" evidence="10">
    <location>
        <begin position="473"/>
        <end position="482"/>
    </location>
</feature>
<dbReference type="Gene3D" id="3.30.40.10">
    <property type="entry name" value="Zinc/RING finger domain, C3HC4 (zinc finger)"/>
    <property type="match status" value="1"/>
</dbReference>
<feature type="compositionally biased region" description="Acidic residues" evidence="10">
    <location>
        <begin position="203"/>
        <end position="213"/>
    </location>
</feature>
<dbReference type="SMART" id="SM00487">
    <property type="entry name" value="DEXDc"/>
    <property type="match status" value="1"/>
</dbReference>
<dbReference type="PROSITE" id="PS00518">
    <property type="entry name" value="ZF_RING_1"/>
    <property type="match status" value="1"/>
</dbReference>
<dbReference type="VEuPathDB" id="FungiDB:A1O9_09727"/>
<dbReference type="InterPro" id="IPR001841">
    <property type="entry name" value="Znf_RING"/>
</dbReference>
<feature type="compositionally biased region" description="Polar residues" evidence="10">
    <location>
        <begin position="77"/>
        <end position="98"/>
    </location>
</feature>
<dbReference type="InterPro" id="IPR013083">
    <property type="entry name" value="Znf_RING/FYVE/PHD"/>
</dbReference>
<dbReference type="Gene3D" id="3.40.50.300">
    <property type="entry name" value="P-loop containing nucleotide triphosphate hydrolases"/>
    <property type="match status" value="1"/>
</dbReference>
<dbReference type="InterPro" id="IPR050628">
    <property type="entry name" value="SNF2_RAD54_helicase_TF"/>
</dbReference>
<dbReference type="GO" id="GO:0008094">
    <property type="term" value="F:ATP-dependent activity, acting on DNA"/>
    <property type="evidence" value="ECO:0007669"/>
    <property type="project" value="TreeGrafter"/>
</dbReference>
<keyword evidence="3" id="KW-0547">Nucleotide-binding</keyword>
<feature type="compositionally biased region" description="Polar residues" evidence="10">
    <location>
        <begin position="1075"/>
        <end position="1089"/>
    </location>
</feature>
<evidence type="ECO:0000256" key="5">
    <source>
        <dbReference type="ARBA" id="ARBA00022801"/>
    </source>
</evidence>
<dbReference type="GO" id="GO:0016787">
    <property type="term" value="F:hydrolase activity"/>
    <property type="evidence" value="ECO:0007669"/>
    <property type="project" value="UniProtKB-KW"/>
</dbReference>
<reference evidence="14 15" key="1">
    <citation type="submission" date="2013-03" db="EMBL/GenBank/DDBJ databases">
        <title>The Genome Sequence of Exophiala aquamarina CBS 119918.</title>
        <authorList>
            <consortium name="The Broad Institute Genomics Platform"/>
            <person name="Cuomo C."/>
            <person name="de Hoog S."/>
            <person name="Gorbushina A."/>
            <person name="Walker B."/>
            <person name="Young S.K."/>
            <person name="Zeng Q."/>
            <person name="Gargeya S."/>
            <person name="Fitzgerald M."/>
            <person name="Haas B."/>
            <person name="Abouelleil A."/>
            <person name="Allen A.W."/>
            <person name="Alvarado L."/>
            <person name="Arachchi H.M."/>
            <person name="Berlin A.M."/>
            <person name="Chapman S.B."/>
            <person name="Gainer-Dewar J."/>
            <person name="Goldberg J."/>
            <person name="Griggs A."/>
            <person name="Gujja S."/>
            <person name="Hansen M."/>
            <person name="Howarth C."/>
            <person name="Imamovic A."/>
            <person name="Ireland A."/>
            <person name="Larimer J."/>
            <person name="McCowan C."/>
            <person name="Murphy C."/>
            <person name="Pearson M."/>
            <person name="Poon T.W."/>
            <person name="Priest M."/>
            <person name="Roberts A."/>
            <person name="Saif S."/>
            <person name="Shea T."/>
            <person name="Sisk P."/>
            <person name="Sykes S."/>
            <person name="Wortman J."/>
            <person name="Nusbaum C."/>
            <person name="Birren B."/>
        </authorList>
    </citation>
    <scope>NUCLEOTIDE SEQUENCE [LARGE SCALE GENOMIC DNA]</scope>
    <source>
        <strain evidence="14 15">CBS 119918</strain>
    </source>
</reference>
<accession>A0A072P2K6</accession>
<evidence type="ECO:0008006" key="16">
    <source>
        <dbReference type="Google" id="ProtNLM"/>
    </source>
</evidence>
<evidence type="ECO:0000259" key="12">
    <source>
        <dbReference type="PROSITE" id="PS51192"/>
    </source>
</evidence>
<dbReference type="CDD" id="cd18008">
    <property type="entry name" value="DEXDc_SHPRH-like"/>
    <property type="match status" value="1"/>
</dbReference>
<dbReference type="PANTHER" id="PTHR45626:SF17">
    <property type="entry name" value="HELICASE-LIKE TRANSCRIPTION FACTOR"/>
    <property type="match status" value="1"/>
</dbReference>
<protein>
    <recommendedName>
        <fullName evidence="16">Adenosinetriphosphatase</fullName>
    </recommendedName>
</protein>
<keyword evidence="4 9" id="KW-0863">Zinc-finger</keyword>
<feature type="compositionally biased region" description="Basic and acidic residues" evidence="10">
    <location>
        <begin position="275"/>
        <end position="288"/>
    </location>
</feature>
<evidence type="ECO:0000313" key="15">
    <source>
        <dbReference type="Proteomes" id="UP000027920"/>
    </source>
</evidence>
<dbReference type="CDD" id="cd18793">
    <property type="entry name" value="SF2_C_SNF"/>
    <property type="match status" value="1"/>
</dbReference>
<comment type="similarity">
    <text evidence="1">Belongs to the SNF2/RAD54 helicase family.</text>
</comment>
<dbReference type="Pfam" id="PF00176">
    <property type="entry name" value="SNF2-rel_dom"/>
    <property type="match status" value="1"/>
</dbReference>
<dbReference type="CDD" id="cd16449">
    <property type="entry name" value="RING-HC"/>
    <property type="match status" value="1"/>
</dbReference>
<dbReference type="InterPro" id="IPR049730">
    <property type="entry name" value="SNF2/RAD54-like_C"/>
</dbReference>
<gene>
    <name evidence="14" type="ORF">A1O9_09727</name>
</gene>
<feature type="region of interest" description="Disordered" evidence="10">
    <location>
        <begin position="225"/>
        <end position="247"/>
    </location>
</feature>
<evidence type="ECO:0000256" key="9">
    <source>
        <dbReference type="PROSITE-ProRule" id="PRU00175"/>
    </source>
</evidence>
<comment type="caution">
    <text evidence="14">The sequence shown here is derived from an EMBL/GenBank/DDBJ whole genome shotgun (WGS) entry which is preliminary data.</text>
</comment>
<dbReference type="OrthoDB" id="1699231at2759"/>
<dbReference type="GeneID" id="25284635"/>
<dbReference type="InterPro" id="IPR014001">
    <property type="entry name" value="Helicase_ATP-bd"/>
</dbReference>
<feature type="region of interest" description="Disordered" evidence="10">
    <location>
        <begin position="65"/>
        <end position="106"/>
    </location>
</feature>
<evidence type="ECO:0000259" key="11">
    <source>
        <dbReference type="PROSITE" id="PS50089"/>
    </source>
</evidence>
<feature type="domain" description="Helicase C-terminal" evidence="13">
    <location>
        <begin position="1113"/>
        <end position="1274"/>
    </location>
</feature>
<evidence type="ECO:0000259" key="13">
    <source>
        <dbReference type="PROSITE" id="PS51194"/>
    </source>
</evidence>
<dbReference type="PROSITE" id="PS51194">
    <property type="entry name" value="HELICASE_CTER"/>
    <property type="match status" value="1"/>
</dbReference>